<dbReference type="AlphaFoldDB" id="A0A179GRY8"/>
<feature type="domain" description="Myb-like" evidence="1">
    <location>
        <begin position="8"/>
        <end position="57"/>
    </location>
</feature>
<dbReference type="PROSITE" id="PS50090">
    <property type="entry name" value="MYB_LIKE"/>
    <property type="match status" value="1"/>
</dbReference>
<dbReference type="SMART" id="SM00717">
    <property type="entry name" value="SANT"/>
    <property type="match status" value="1"/>
</dbReference>
<dbReference type="PANTHER" id="PTHR23246:SF24">
    <property type="entry name" value="MYB DNA-BINDING DOMAIN-CONTAINING PROTEIN"/>
    <property type="match status" value="1"/>
</dbReference>
<dbReference type="Gene3D" id="1.10.10.60">
    <property type="entry name" value="Homeodomain-like"/>
    <property type="match status" value="1"/>
</dbReference>
<proteinExistence type="predicted"/>
<dbReference type="Proteomes" id="UP000078240">
    <property type="component" value="Unassembled WGS sequence"/>
</dbReference>
<dbReference type="SUPFAM" id="SSF46689">
    <property type="entry name" value="Homeodomain-like"/>
    <property type="match status" value="1"/>
</dbReference>
<dbReference type="Pfam" id="PF00249">
    <property type="entry name" value="Myb_DNA-binding"/>
    <property type="match status" value="1"/>
</dbReference>
<name>A0A179GRY8_PURLI</name>
<feature type="domain" description="HTH myb-type" evidence="2">
    <location>
        <begin position="8"/>
        <end position="61"/>
    </location>
</feature>
<organism evidence="3 4">
    <name type="scientific">Purpureocillium lilacinum</name>
    <name type="common">Paecilomyces lilacinus</name>
    <dbReference type="NCBI Taxonomy" id="33203"/>
    <lineage>
        <taxon>Eukaryota</taxon>
        <taxon>Fungi</taxon>
        <taxon>Dikarya</taxon>
        <taxon>Ascomycota</taxon>
        <taxon>Pezizomycotina</taxon>
        <taxon>Sordariomycetes</taxon>
        <taxon>Hypocreomycetidae</taxon>
        <taxon>Hypocreales</taxon>
        <taxon>Ophiocordycipitaceae</taxon>
        <taxon>Purpureocillium</taxon>
    </lineage>
</organism>
<gene>
    <name evidence="3" type="ORF">VFPBJ_05626</name>
</gene>
<dbReference type="PROSITE" id="PS51294">
    <property type="entry name" value="HTH_MYB"/>
    <property type="match status" value="1"/>
</dbReference>
<dbReference type="InterPro" id="IPR009057">
    <property type="entry name" value="Homeodomain-like_sf"/>
</dbReference>
<evidence type="ECO:0000313" key="4">
    <source>
        <dbReference type="Proteomes" id="UP000078240"/>
    </source>
</evidence>
<dbReference type="EMBL" id="LSBH01000004">
    <property type="protein sequence ID" value="OAQ80041.1"/>
    <property type="molecule type" value="Genomic_DNA"/>
</dbReference>
<evidence type="ECO:0000259" key="2">
    <source>
        <dbReference type="PROSITE" id="PS51294"/>
    </source>
</evidence>
<accession>A0A179GRY8</accession>
<reference evidence="3 4" key="1">
    <citation type="submission" date="2016-01" db="EMBL/GenBank/DDBJ databases">
        <title>Biosynthesis of antibiotic leucinostatins and their inhibition on Phytophthora in bio-control Purpureocillium lilacinum.</title>
        <authorList>
            <person name="Wang G."/>
            <person name="Liu Z."/>
            <person name="Lin R."/>
            <person name="Li E."/>
            <person name="Mao Z."/>
            <person name="Ling J."/>
            <person name="Yin W."/>
            <person name="Xie B."/>
        </authorList>
    </citation>
    <scope>NUCLEOTIDE SEQUENCE [LARGE SCALE GENOMIC DNA]</scope>
    <source>
        <strain evidence="3">PLBJ-1</strain>
    </source>
</reference>
<evidence type="ECO:0000259" key="1">
    <source>
        <dbReference type="PROSITE" id="PS50090"/>
    </source>
</evidence>
<dbReference type="PANTHER" id="PTHR23246">
    <property type="entry name" value="NEW-GLUE PROTEIN"/>
    <property type="match status" value="1"/>
</dbReference>
<dbReference type="InterPro" id="IPR001005">
    <property type="entry name" value="SANT/Myb"/>
</dbReference>
<dbReference type="InterPro" id="IPR053095">
    <property type="entry name" value="Actin-binding/GATA_Znf"/>
</dbReference>
<sequence length="195" mass="22392">MPPLASDQPVKKQSKWSQEEDSLIIELRGSGMKWEDVSKRLPGRSAISCRLHYQNYLERRSEWDEERKNKLARLYERFKAEMWAKVAEELQVPWRAAEAMHWQLGEVDMARRAGVVPFSLASGNVESTARAATGREGLQIHKDWMILFIASEPTIFTSAFVHDASSERDHKASEETEHGWGEAMGGSMFYESILY</sequence>
<dbReference type="InterPro" id="IPR017930">
    <property type="entry name" value="Myb_dom"/>
</dbReference>
<dbReference type="CDD" id="cd00167">
    <property type="entry name" value="SANT"/>
    <property type="match status" value="1"/>
</dbReference>
<evidence type="ECO:0000313" key="3">
    <source>
        <dbReference type="EMBL" id="OAQ80041.1"/>
    </source>
</evidence>
<protein>
    <submittedName>
        <fullName evidence="3">DRPLA protein</fullName>
    </submittedName>
</protein>
<comment type="caution">
    <text evidence="3">The sequence shown here is derived from an EMBL/GenBank/DDBJ whole genome shotgun (WGS) entry which is preliminary data.</text>
</comment>